<protein>
    <recommendedName>
        <fullName evidence="2">PhoD-like phosphatase metallophosphatase domain-containing protein</fullName>
    </recommendedName>
</protein>
<sequence>MRTEAYHQKKLPNGFYNNIHLKVEPMVAWATTTEFGIRIWTRNSITVIPSFESRDNAYQNILKKELPKIDVSADTPIVITFGPLVSNFTDFLQGPPQTNTILRLKTTSSSSSSYCCHSSDNDVIVELNFKIPKYWAGPLQPNVPDFKFNINSCTKLVGDYETNEAVFPYSLFRLWSNYSKDADLNILLGDNIYISEYQGDSKSGVVQRYLKLFDLDVLNGAWSVCPYSAVVDDHDLGINDVSLGAPSLNLLRRIFASMWPNNNENTISPVMWSFFRYDLSFIGLDSRSFSTEPGNPTSTILGKNQLEWLRQTFFTIKKLYENSFIFISTGIPFVRPRSSYFSNYPHDQRAIIDMIKEFNLKNVIFLTGSAHFSDISKADIGNGLFVTEFINSPMGTIPRDAEDYKTFPPNPYLVPGTLLLNENNFGSIRVTGNYGRRKLEYKVVKPNGTIAYTYVMDQQI</sequence>
<dbReference type="AlphaFoldDB" id="A0A6C0K612"/>
<dbReference type="PANTHER" id="PTHR33987">
    <property type="entry name" value="CALCINEURIN-LIKE METALLO-PHOSPHOESTERASE SUPERFAMILY PROTEIN"/>
    <property type="match status" value="1"/>
</dbReference>
<accession>A0A6C0K612</accession>
<dbReference type="InterPro" id="IPR038607">
    <property type="entry name" value="PhoD-like_sf"/>
</dbReference>
<organism evidence="1">
    <name type="scientific">viral metagenome</name>
    <dbReference type="NCBI Taxonomy" id="1070528"/>
    <lineage>
        <taxon>unclassified sequences</taxon>
        <taxon>metagenomes</taxon>
        <taxon>organismal metagenomes</taxon>
    </lineage>
</organism>
<dbReference type="InterPro" id="IPR029052">
    <property type="entry name" value="Metallo-depent_PP-like"/>
</dbReference>
<dbReference type="EMBL" id="MN740786">
    <property type="protein sequence ID" value="QHU11524.1"/>
    <property type="molecule type" value="Genomic_DNA"/>
</dbReference>
<dbReference type="Gene3D" id="3.60.21.70">
    <property type="entry name" value="PhoD-like phosphatase"/>
    <property type="match status" value="1"/>
</dbReference>
<evidence type="ECO:0000313" key="1">
    <source>
        <dbReference type="EMBL" id="QHU11524.1"/>
    </source>
</evidence>
<name>A0A6C0K612_9ZZZZ</name>
<evidence type="ECO:0008006" key="2">
    <source>
        <dbReference type="Google" id="ProtNLM"/>
    </source>
</evidence>
<reference evidence="1" key="1">
    <citation type="journal article" date="2020" name="Nature">
        <title>Giant virus diversity and host interactions through global metagenomics.</title>
        <authorList>
            <person name="Schulz F."/>
            <person name="Roux S."/>
            <person name="Paez-Espino D."/>
            <person name="Jungbluth S."/>
            <person name="Walsh D.A."/>
            <person name="Denef V.J."/>
            <person name="McMahon K.D."/>
            <person name="Konstantinidis K.T."/>
            <person name="Eloe-Fadrosh E.A."/>
            <person name="Kyrpides N.C."/>
            <person name="Woyke T."/>
        </authorList>
    </citation>
    <scope>NUCLEOTIDE SEQUENCE</scope>
    <source>
        <strain evidence="1">GVMAG-S-1101169-75</strain>
    </source>
</reference>
<proteinExistence type="predicted"/>
<dbReference type="SUPFAM" id="SSF56300">
    <property type="entry name" value="Metallo-dependent phosphatases"/>
    <property type="match status" value="1"/>
</dbReference>
<dbReference type="PANTHER" id="PTHR33987:SF1">
    <property type="entry name" value="CALCINEURIN-LIKE METALLO-PHOSPHOESTERASE SUPERFAMILY PROTEIN"/>
    <property type="match status" value="1"/>
</dbReference>